<proteinExistence type="predicted"/>
<name>A0A8H5KDN8_9HYPO</name>
<reference evidence="1 2" key="1">
    <citation type="submission" date="2020-05" db="EMBL/GenBank/DDBJ databases">
        <title>Identification and distribution of gene clusters putatively required for synthesis of sphingolipid metabolism inhibitors in phylogenetically diverse species of the filamentous fungus Fusarium.</title>
        <authorList>
            <person name="Kim H.-S."/>
            <person name="Busman M."/>
            <person name="Brown D.W."/>
            <person name="Divon H."/>
            <person name="Uhlig S."/>
            <person name="Proctor R.H."/>
        </authorList>
    </citation>
    <scope>NUCLEOTIDE SEQUENCE [LARGE SCALE GENOMIC DNA]</scope>
    <source>
        <strain evidence="1 2">NRRL 25211</strain>
    </source>
</reference>
<gene>
    <name evidence="1" type="ORF">FPANT_13694</name>
</gene>
<dbReference type="AlphaFoldDB" id="A0A8H5KDN8"/>
<evidence type="ECO:0000313" key="1">
    <source>
        <dbReference type="EMBL" id="KAF5570693.1"/>
    </source>
</evidence>
<dbReference type="Proteomes" id="UP000544095">
    <property type="component" value="Unassembled WGS sequence"/>
</dbReference>
<accession>A0A8H5KDN8</accession>
<dbReference type="EMBL" id="JAAOAR010001124">
    <property type="protein sequence ID" value="KAF5570693.1"/>
    <property type="molecule type" value="Genomic_DNA"/>
</dbReference>
<evidence type="ECO:0000313" key="2">
    <source>
        <dbReference type="Proteomes" id="UP000544095"/>
    </source>
</evidence>
<protein>
    <submittedName>
        <fullName evidence="1">Uncharacterized protein</fullName>
    </submittedName>
</protein>
<organism evidence="1 2">
    <name type="scientific">Fusarium pseudoanthophilum</name>
    <dbReference type="NCBI Taxonomy" id="48495"/>
    <lineage>
        <taxon>Eukaryota</taxon>
        <taxon>Fungi</taxon>
        <taxon>Dikarya</taxon>
        <taxon>Ascomycota</taxon>
        <taxon>Pezizomycotina</taxon>
        <taxon>Sordariomycetes</taxon>
        <taxon>Hypocreomycetidae</taxon>
        <taxon>Hypocreales</taxon>
        <taxon>Nectriaceae</taxon>
        <taxon>Fusarium</taxon>
        <taxon>Fusarium fujikuroi species complex</taxon>
    </lineage>
</organism>
<keyword evidence="2" id="KW-1185">Reference proteome</keyword>
<comment type="caution">
    <text evidence="1">The sequence shown here is derived from an EMBL/GenBank/DDBJ whole genome shotgun (WGS) entry which is preliminary data.</text>
</comment>
<sequence>MRPVVPEEVGDLLKWRPLMLFNKTLLGPAYIESIVSSSPTLVTSQGGKTLPLEVWYMIIDFSKRCPESHRYSLVRPKLLQTSAGGDELVCERYKRWSPFGNIKEIEEIEMYRFYLAHPDRLYNPALDSTCPNPFSFPFPSFDSPCAVPTALLASKTKFLHLELTVPDVIKNLEDGYCTCCSGKHVFGSDYALSDASIRWCRQLAGRFYGVIWGGFFICPVCVGLAHARESIDVHGSTPLYKEEYKPWLLDRVESLGFKRPCFEDVPNSIESHLKPMADICRSLTESISRLASLATSSIDACKAHNITITD</sequence>